<evidence type="ECO:0000259" key="4">
    <source>
        <dbReference type="Pfam" id="PF13439"/>
    </source>
</evidence>
<evidence type="ECO:0000313" key="5">
    <source>
        <dbReference type="EMBL" id="MBC2961893.1"/>
    </source>
</evidence>
<dbReference type="Pfam" id="PF00534">
    <property type="entry name" value="Glycos_transf_1"/>
    <property type="match status" value="1"/>
</dbReference>
<evidence type="ECO:0000259" key="3">
    <source>
        <dbReference type="Pfam" id="PF00534"/>
    </source>
</evidence>
<keyword evidence="6" id="KW-1185">Reference proteome</keyword>
<dbReference type="InterPro" id="IPR028098">
    <property type="entry name" value="Glyco_trans_4-like_N"/>
</dbReference>
<name>A0ABR6UCT8_9ACTN</name>
<dbReference type="RefSeq" id="WP_186347094.1">
    <property type="nucleotide sequence ID" value="NZ_BMMR01000010.1"/>
</dbReference>
<dbReference type="InterPro" id="IPR001296">
    <property type="entry name" value="Glyco_trans_1"/>
</dbReference>
<evidence type="ECO:0000256" key="1">
    <source>
        <dbReference type="ARBA" id="ARBA00022676"/>
    </source>
</evidence>
<organism evidence="5 6">
    <name type="scientific">Nocardioides deserti</name>
    <dbReference type="NCBI Taxonomy" id="1588644"/>
    <lineage>
        <taxon>Bacteria</taxon>
        <taxon>Bacillati</taxon>
        <taxon>Actinomycetota</taxon>
        <taxon>Actinomycetes</taxon>
        <taxon>Propionibacteriales</taxon>
        <taxon>Nocardioidaceae</taxon>
        <taxon>Nocardioides</taxon>
    </lineage>
</organism>
<dbReference type="Proteomes" id="UP000604001">
    <property type="component" value="Unassembled WGS sequence"/>
</dbReference>
<sequence>MRVAIVTESFLPQVNGVAGTVRHVVDRLTATGHQVLVVAPGAGPTAYAGAEVVRVRSLALPGYRSFPLGLPDPVVHRALDRFRPDVVHLASPIALGAVGLRAARHLAVPVVAVYQTDVAGFARQYGLPADRLIDRWVARLHRRADRTLVPSSASWDQLAAQGVPDLHLWRRGVDLDLFDPGHRDPALRASWTEPGHVVVGYVGRLAQEKQVRRLLELADVPGVHLVVVGDGPERGWLQERLPAATFTGMLRGPALARAFASLDVFVHTGEAETFCQTVQEAQASGVAVVAPAAGGPLDLVSPGRTGSLYDVTQPQALRGAVAALVTDPLARARMARGGQLAVAGRSWAGVVDELLGHYTAVLGGPSERLAA</sequence>
<dbReference type="Gene3D" id="3.40.50.2000">
    <property type="entry name" value="Glycogen Phosphorylase B"/>
    <property type="match status" value="2"/>
</dbReference>
<protein>
    <submittedName>
        <fullName evidence="5">Glycosyltransferase family 1 protein</fullName>
    </submittedName>
</protein>
<evidence type="ECO:0000313" key="6">
    <source>
        <dbReference type="Proteomes" id="UP000604001"/>
    </source>
</evidence>
<dbReference type="Pfam" id="PF13439">
    <property type="entry name" value="Glyco_transf_4"/>
    <property type="match status" value="1"/>
</dbReference>
<gene>
    <name evidence="5" type="ORF">H7344_16480</name>
</gene>
<reference evidence="5 6" key="1">
    <citation type="submission" date="2020-08" db="EMBL/GenBank/DDBJ databases">
        <title>novel species in genus Nocardioides.</title>
        <authorList>
            <person name="Zhang G."/>
        </authorList>
    </citation>
    <scope>NUCLEOTIDE SEQUENCE [LARGE SCALE GENOMIC DNA]</scope>
    <source>
        <strain evidence="5 6">SC8A-24</strain>
    </source>
</reference>
<keyword evidence="1" id="KW-0328">Glycosyltransferase</keyword>
<feature type="domain" description="Glycosyltransferase subfamily 4-like N-terminal" evidence="4">
    <location>
        <begin position="14"/>
        <end position="176"/>
    </location>
</feature>
<feature type="domain" description="Glycosyl transferase family 1" evidence="3">
    <location>
        <begin position="195"/>
        <end position="338"/>
    </location>
</feature>
<dbReference type="EMBL" id="JACMYC010000013">
    <property type="protein sequence ID" value="MBC2961893.1"/>
    <property type="molecule type" value="Genomic_DNA"/>
</dbReference>
<accession>A0ABR6UCT8</accession>
<dbReference type="InterPro" id="IPR050194">
    <property type="entry name" value="Glycosyltransferase_grp1"/>
</dbReference>
<dbReference type="PANTHER" id="PTHR45947:SF3">
    <property type="entry name" value="SULFOQUINOVOSYL TRANSFERASE SQD2"/>
    <property type="match status" value="1"/>
</dbReference>
<dbReference type="PANTHER" id="PTHR45947">
    <property type="entry name" value="SULFOQUINOVOSYL TRANSFERASE SQD2"/>
    <property type="match status" value="1"/>
</dbReference>
<dbReference type="SUPFAM" id="SSF53756">
    <property type="entry name" value="UDP-Glycosyltransferase/glycogen phosphorylase"/>
    <property type="match status" value="1"/>
</dbReference>
<proteinExistence type="predicted"/>
<comment type="caution">
    <text evidence="5">The sequence shown here is derived from an EMBL/GenBank/DDBJ whole genome shotgun (WGS) entry which is preliminary data.</text>
</comment>
<keyword evidence="2" id="KW-0808">Transferase</keyword>
<dbReference type="CDD" id="cd03814">
    <property type="entry name" value="GT4-like"/>
    <property type="match status" value="1"/>
</dbReference>
<evidence type="ECO:0000256" key="2">
    <source>
        <dbReference type="ARBA" id="ARBA00022679"/>
    </source>
</evidence>